<proteinExistence type="predicted"/>
<accession>A0A6C0KC42</accession>
<reference evidence="1" key="1">
    <citation type="journal article" date="2020" name="Nature">
        <title>Giant virus diversity and host interactions through global metagenomics.</title>
        <authorList>
            <person name="Schulz F."/>
            <person name="Roux S."/>
            <person name="Paez-Espino D."/>
            <person name="Jungbluth S."/>
            <person name="Walsh D.A."/>
            <person name="Denef V.J."/>
            <person name="McMahon K.D."/>
            <person name="Konstantinidis K.T."/>
            <person name="Eloe-Fadrosh E.A."/>
            <person name="Kyrpides N.C."/>
            <person name="Woyke T."/>
        </authorList>
    </citation>
    <scope>NUCLEOTIDE SEQUENCE</scope>
    <source>
        <strain evidence="1">GVMAG-S-1102113-126</strain>
    </source>
</reference>
<organism evidence="1">
    <name type="scientific">viral metagenome</name>
    <dbReference type="NCBI Taxonomy" id="1070528"/>
    <lineage>
        <taxon>unclassified sequences</taxon>
        <taxon>metagenomes</taxon>
        <taxon>organismal metagenomes</taxon>
    </lineage>
</organism>
<evidence type="ECO:0000313" key="1">
    <source>
        <dbReference type="EMBL" id="QHU14751.1"/>
    </source>
</evidence>
<protein>
    <submittedName>
        <fullName evidence="1">Uncharacterized protein</fullName>
    </submittedName>
</protein>
<name>A0A6C0KC42_9ZZZZ</name>
<sequence>MSPPRLQRTIRESKWVTGETISKRTGNRITIIEACDKWSFYILNEGSTLRRVTKKEARLKNEIVEFI</sequence>
<dbReference type="EMBL" id="MN740846">
    <property type="protein sequence ID" value="QHU14751.1"/>
    <property type="molecule type" value="Genomic_DNA"/>
</dbReference>
<dbReference type="AlphaFoldDB" id="A0A6C0KC42"/>